<dbReference type="Pfam" id="PF08028">
    <property type="entry name" value="Acyl-CoA_dh_2"/>
    <property type="match status" value="1"/>
</dbReference>
<reference evidence="6 7" key="1">
    <citation type="submission" date="2024-06" db="EMBL/GenBank/DDBJ databases">
        <title>The Natural Products Discovery Center: Release of the First 8490 Sequenced Strains for Exploring Actinobacteria Biosynthetic Diversity.</title>
        <authorList>
            <person name="Kalkreuter E."/>
            <person name="Kautsar S.A."/>
            <person name="Yang D."/>
            <person name="Bader C.D."/>
            <person name="Teijaro C.N."/>
            <person name="Fluegel L."/>
            <person name="Davis C.M."/>
            <person name="Simpson J.R."/>
            <person name="Lauterbach L."/>
            <person name="Steele A.D."/>
            <person name="Gui C."/>
            <person name="Meng S."/>
            <person name="Li G."/>
            <person name="Viehrig K."/>
            <person name="Ye F."/>
            <person name="Su P."/>
            <person name="Kiefer A.F."/>
            <person name="Nichols A."/>
            <person name="Cepeda A.J."/>
            <person name="Yan W."/>
            <person name="Fan B."/>
            <person name="Jiang Y."/>
            <person name="Adhikari A."/>
            <person name="Zheng C.-J."/>
            <person name="Schuster L."/>
            <person name="Cowan T.M."/>
            <person name="Smanski M.J."/>
            <person name="Chevrette M.G."/>
            <person name="De Carvalho L.P.S."/>
            <person name="Shen B."/>
        </authorList>
    </citation>
    <scope>NUCLEOTIDE SEQUENCE [LARGE SCALE GENOMIC DNA]</scope>
    <source>
        <strain evidence="6 7">NPDC079179</strain>
    </source>
</reference>
<dbReference type="PANTHER" id="PTHR48083">
    <property type="entry name" value="MEDIUM-CHAIN SPECIFIC ACYL-COA DEHYDROGENASE, MITOCHONDRIAL-RELATED"/>
    <property type="match status" value="1"/>
</dbReference>
<dbReference type="EMBL" id="JBFBLL010000007">
    <property type="protein sequence ID" value="MEV8158692.1"/>
    <property type="molecule type" value="Genomic_DNA"/>
</dbReference>
<dbReference type="SUPFAM" id="SSF47203">
    <property type="entry name" value="Acyl-CoA dehydrogenase C-terminal domain-like"/>
    <property type="match status" value="1"/>
</dbReference>
<keyword evidence="1" id="KW-0285">Flavoprotein</keyword>
<accession>A0ABV3KE68</accession>
<keyword evidence="7" id="KW-1185">Reference proteome</keyword>
<dbReference type="RefSeq" id="WP_290500204.1">
    <property type="nucleotide sequence ID" value="NZ_BAAARF010000005.1"/>
</dbReference>
<evidence type="ECO:0000256" key="1">
    <source>
        <dbReference type="ARBA" id="ARBA00022630"/>
    </source>
</evidence>
<dbReference type="InterPro" id="IPR006091">
    <property type="entry name" value="Acyl-CoA_Oxase/DH_mid-dom"/>
</dbReference>
<dbReference type="Pfam" id="PF02770">
    <property type="entry name" value="Acyl-CoA_dh_M"/>
    <property type="match status" value="1"/>
</dbReference>
<dbReference type="PANTHER" id="PTHR48083:SF19">
    <property type="entry name" value="FLAVIN-DEPENDENT MONOOXYGENASE, OXYGENASE SUBUNIT HSAA"/>
    <property type="match status" value="1"/>
</dbReference>
<evidence type="ECO:0000313" key="7">
    <source>
        <dbReference type="Proteomes" id="UP001553031"/>
    </source>
</evidence>
<feature type="domain" description="Acyl-CoA dehydrogenase C-terminal" evidence="5">
    <location>
        <begin position="308"/>
        <end position="444"/>
    </location>
</feature>
<dbReference type="SUPFAM" id="SSF56645">
    <property type="entry name" value="Acyl-CoA dehydrogenase NM domain-like"/>
    <property type="match status" value="1"/>
</dbReference>
<dbReference type="Gene3D" id="1.10.540.10">
    <property type="entry name" value="Acyl-CoA dehydrogenase/oxidase, N-terminal domain"/>
    <property type="match status" value="1"/>
</dbReference>
<feature type="region of interest" description="Disordered" evidence="3">
    <location>
        <begin position="1"/>
        <end position="20"/>
    </location>
</feature>
<gene>
    <name evidence="6" type="ORF">AB0O96_10895</name>
</gene>
<evidence type="ECO:0000259" key="5">
    <source>
        <dbReference type="Pfam" id="PF08028"/>
    </source>
</evidence>
<comment type="caution">
    <text evidence="6">The sequence shown here is derived from an EMBL/GenBank/DDBJ whole genome shotgun (WGS) entry which is preliminary data.</text>
</comment>
<keyword evidence="2" id="KW-0560">Oxidoreductase</keyword>
<evidence type="ECO:0000259" key="4">
    <source>
        <dbReference type="Pfam" id="PF02770"/>
    </source>
</evidence>
<dbReference type="InterPro" id="IPR009100">
    <property type="entry name" value="AcylCoA_DH/oxidase_NM_dom_sf"/>
</dbReference>
<organism evidence="6 7">
    <name type="scientific">Kocuria salsicia</name>
    <dbReference type="NCBI Taxonomy" id="664639"/>
    <lineage>
        <taxon>Bacteria</taxon>
        <taxon>Bacillati</taxon>
        <taxon>Actinomycetota</taxon>
        <taxon>Actinomycetes</taxon>
        <taxon>Micrococcales</taxon>
        <taxon>Micrococcaceae</taxon>
        <taxon>Kocuria</taxon>
    </lineage>
</organism>
<dbReference type="Gene3D" id="2.40.110.10">
    <property type="entry name" value="Butyryl-CoA Dehydrogenase, subunit A, domain 2"/>
    <property type="match status" value="1"/>
</dbReference>
<dbReference type="InterPro" id="IPR046373">
    <property type="entry name" value="Acyl-CoA_Oxase/DH_mid-dom_sf"/>
</dbReference>
<dbReference type="InterPro" id="IPR050741">
    <property type="entry name" value="Acyl-CoA_dehydrogenase"/>
</dbReference>
<dbReference type="Gene3D" id="1.20.140.10">
    <property type="entry name" value="Butyryl-CoA Dehydrogenase, subunit A, domain 3"/>
    <property type="match status" value="1"/>
</dbReference>
<feature type="compositionally biased region" description="Basic and acidic residues" evidence="3">
    <location>
        <begin position="10"/>
        <end position="20"/>
    </location>
</feature>
<sequence length="478" mass="49685">MSTTQTTESPRTRARESAVREVAQEVAAATALREAAAAGAFGTGSTRSGGVVPGAFAGGVPGGSADSDRATGFPPAGEIPTQELLQVFRPVFARIAARAVAREQDHELPFECFGWLNALRFGALTLPVARGGYGATLAQTVELLVELAAADSSVAHVYRSHLGFLASLGAGEADVWFPRIAAGETVGNAATERSGAALGTAATSLARSEQGGSWELNGTKYYSTGSIFSDWIQVTAQIPGQQARSHALVGSDWEGVEMVDDWDGFGQQLTGTGTTHFRGVVVPAENVRNRDGRSTQETAVFQLVLLSVEAGIAGAAATAAVDLVRARTRGFNTGNGAVTREDPQVLQRVGELSAQAAAARAIVLQAAREVDAAVGVLGQEPRITDPEELTNACELAVAQAHVVVPGLVKDVTDGIFDVLGASAVSCSKALDRFWRNARTVATHNPVIYKARIVGDHRVNGTPMFGVNAIGEVRGSATS</sequence>
<evidence type="ECO:0000256" key="2">
    <source>
        <dbReference type="ARBA" id="ARBA00023002"/>
    </source>
</evidence>
<dbReference type="InterPro" id="IPR036250">
    <property type="entry name" value="AcylCo_DH-like_C"/>
</dbReference>
<proteinExistence type="predicted"/>
<evidence type="ECO:0000313" key="6">
    <source>
        <dbReference type="EMBL" id="MEV8158692.1"/>
    </source>
</evidence>
<dbReference type="Proteomes" id="UP001553031">
    <property type="component" value="Unassembled WGS sequence"/>
</dbReference>
<name>A0ABV3KE68_9MICC</name>
<dbReference type="InterPro" id="IPR037069">
    <property type="entry name" value="AcylCoA_DH/ox_N_sf"/>
</dbReference>
<protein>
    <submittedName>
        <fullName evidence="6">Acyl-CoA dehydrogenase family protein</fullName>
    </submittedName>
</protein>
<dbReference type="InterPro" id="IPR013107">
    <property type="entry name" value="Acyl-CoA_DH_C"/>
</dbReference>
<feature type="domain" description="Acyl-CoA oxidase/dehydrogenase middle" evidence="4">
    <location>
        <begin position="189"/>
        <end position="280"/>
    </location>
</feature>
<evidence type="ECO:0000256" key="3">
    <source>
        <dbReference type="SAM" id="MobiDB-lite"/>
    </source>
</evidence>